<dbReference type="EMBL" id="BBSI01000015">
    <property type="protein sequence ID" value="GAM79419.1"/>
    <property type="molecule type" value="Genomic_DNA"/>
</dbReference>
<gene>
    <name evidence="1" type="ORF">JCM5805K_0527</name>
</gene>
<dbReference type="AlphaFoldDB" id="A0A0B8QZM8"/>
<dbReference type="Pfam" id="PF04883">
    <property type="entry name" value="HK97-gp10_like"/>
    <property type="match status" value="1"/>
</dbReference>
<dbReference type="PATRIC" id="fig|1360.96.peg.765"/>
<evidence type="ECO:0000313" key="1">
    <source>
        <dbReference type="EMBL" id="GAM79419.1"/>
    </source>
</evidence>
<organism evidence="1 2">
    <name type="scientific">Lactococcus lactis subsp. lactis</name>
    <name type="common">Streptococcus lactis</name>
    <dbReference type="NCBI Taxonomy" id="1360"/>
    <lineage>
        <taxon>Bacteria</taxon>
        <taxon>Bacillati</taxon>
        <taxon>Bacillota</taxon>
        <taxon>Bacilli</taxon>
        <taxon>Lactobacillales</taxon>
        <taxon>Streptococcaceae</taxon>
        <taxon>Lactococcus</taxon>
    </lineage>
</organism>
<name>A0A0B8QZM8_LACLL</name>
<protein>
    <submittedName>
        <fullName evidence="1">Chaperonin GroEL</fullName>
    </submittedName>
</protein>
<dbReference type="NCBIfam" id="TIGR01725">
    <property type="entry name" value="phge_HK97_gp10"/>
    <property type="match status" value="1"/>
</dbReference>
<accession>A0A0B8QZM8</accession>
<reference evidence="1 2" key="1">
    <citation type="submission" date="2015-01" db="EMBL/GenBank/DDBJ databases">
        <title>Lactococcus lactis subsp.lactis JCM 5805 whole genome shotgun sequence.</title>
        <authorList>
            <person name="Fujii T."/>
            <person name="Tomita Y."/>
            <person name="Ikushima S."/>
            <person name="Fujiwara D."/>
        </authorList>
    </citation>
    <scope>NUCLEOTIDE SEQUENCE [LARGE SCALE GENOMIC DNA]</scope>
    <source>
        <strain evidence="1 2">JCM 5805</strain>
    </source>
</reference>
<comment type="caution">
    <text evidence="1">The sequence shown here is derived from an EMBL/GenBank/DDBJ whole genome shotgun (WGS) entry which is preliminary data.</text>
</comment>
<evidence type="ECO:0000313" key="2">
    <source>
        <dbReference type="Proteomes" id="UP000031847"/>
    </source>
</evidence>
<sequence length="112" mass="12474">MKSSLSIKGIDQLVKHLDKAASLKDVQQVVKSNTSNMTANMQKLAPVDTGYMKRSIKMELTEGGFSGQAGPHTDYSAYVEYGTRFQSAQPFVKPAYNEQKGLFIKDLERLLK</sequence>
<dbReference type="InterPro" id="IPR010064">
    <property type="entry name" value="HK97-gp10_tail"/>
</dbReference>
<dbReference type="RefSeq" id="WP_025016879.1">
    <property type="nucleotide sequence ID" value="NZ_BAABQR010000008.1"/>
</dbReference>
<proteinExistence type="predicted"/>
<dbReference type="Proteomes" id="UP000031847">
    <property type="component" value="Unassembled WGS sequence"/>
</dbReference>